<dbReference type="Gene3D" id="2.40.50.870">
    <property type="entry name" value="Protein of unknown function (DUF3299)"/>
    <property type="match status" value="1"/>
</dbReference>
<gene>
    <name evidence="2" type="ORF">HBF25_12005</name>
</gene>
<dbReference type="RefSeq" id="WP_166948725.1">
    <property type="nucleotide sequence ID" value="NZ_JAARLZ010000006.1"/>
</dbReference>
<feature type="signal peptide" evidence="1">
    <location>
        <begin position="1"/>
        <end position="24"/>
    </location>
</feature>
<comment type="caution">
    <text evidence="2">The sequence shown here is derived from an EMBL/GenBank/DDBJ whole genome shotgun (WGS) entry which is preliminary data.</text>
</comment>
<dbReference type="Proteomes" id="UP000490980">
    <property type="component" value="Unassembled WGS sequence"/>
</dbReference>
<protein>
    <submittedName>
        <fullName evidence="2">DUF3299 domain-containing protein</fullName>
    </submittedName>
</protein>
<accession>A0A7X5ZIP2</accession>
<evidence type="ECO:0000313" key="2">
    <source>
        <dbReference type="EMBL" id="NII07113.1"/>
    </source>
</evidence>
<name>A0A7X5ZIP2_9GAMM</name>
<dbReference type="AlphaFoldDB" id="A0A7X5ZIP2"/>
<keyword evidence="3" id="KW-1185">Reference proteome</keyword>
<evidence type="ECO:0000313" key="3">
    <source>
        <dbReference type="Proteomes" id="UP000490980"/>
    </source>
</evidence>
<dbReference type="EMBL" id="JAARLZ010000006">
    <property type="protein sequence ID" value="NII07113.1"/>
    <property type="molecule type" value="Genomic_DNA"/>
</dbReference>
<dbReference type="InterPro" id="IPR021727">
    <property type="entry name" value="DUF3299"/>
</dbReference>
<proteinExistence type="predicted"/>
<dbReference type="PROSITE" id="PS51257">
    <property type="entry name" value="PROKAR_LIPOPROTEIN"/>
    <property type="match status" value="1"/>
</dbReference>
<organism evidence="2 3">
    <name type="scientific">Luteibacter anthropi</name>
    <dbReference type="NCBI Taxonomy" id="564369"/>
    <lineage>
        <taxon>Bacteria</taxon>
        <taxon>Pseudomonadati</taxon>
        <taxon>Pseudomonadota</taxon>
        <taxon>Gammaproteobacteria</taxon>
        <taxon>Lysobacterales</taxon>
        <taxon>Rhodanobacteraceae</taxon>
        <taxon>Luteibacter</taxon>
    </lineage>
</organism>
<dbReference type="Pfam" id="PF11736">
    <property type="entry name" value="DUF3299"/>
    <property type="match status" value="1"/>
</dbReference>
<sequence>MSARLMVLLAMLALLCACGSPDSADGPAATGTSALAKAQAEADAGRARLAAAGAEGMAAANAYAVSRGVVKGAGAGADLLGLADENGYADLDWTHMMPPEDIKLLEDAPPVVHVGTQRMKQVGTLHTVAALDGRKVRLTGYVVPLESDAEGRMTEFFFVPFYGACIHVPPPPPNMLVHVRLSKGIDTPSLYDPLVLRGVLHTQQTSNAMAASAYAVDGAALGPYRNDDEERLRQAFE</sequence>
<feature type="chain" id="PRO_5030832343" evidence="1">
    <location>
        <begin position="25"/>
        <end position="237"/>
    </location>
</feature>
<evidence type="ECO:0000256" key="1">
    <source>
        <dbReference type="SAM" id="SignalP"/>
    </source>
</evidence>
<keyword evidence="1" id="KW-0732">Signal</keyword>
<reference evidence="2 3" key="1">
    <citation type="submission" date="2020-03" db="EMBL/GenBank/DDBJ databases">
        <authorList>
            <person name="Lai Q."/>
        </authorList>
    </citation>
    <scope>NUCLEOTIDE SEQUENCE [LARGE SCALE GENOMIC DNA]</scope>
    <source>
        <strain evidence="2 3">CCUG 25036</strain>
    </source>
</reference>